<dbReference type="AlphaFoldDB" id="A0AAP0FGQ1"/>
<accession>A0AAP0FGQ1</accession>
<feature type="domain" description="Peptidase S8/S53" evidence="4">
    <location>
        <begin position="30"/>
        <end position="279"/>
    </location>
</feature>
<dbReference type="PROSITE" id="PS51892">
    <property type="entry name" value="SUBTILASE"/>
    <property type="match status" value="1"/>
</dbReference>
<comment type="similarity">
    <text evidence="1 3">Belongs to the peptidase S8 family.</text>
</comment>
<dbReference type="GO" id="GO:0004252">
    <property type="term" value="F:serine-type endopeptidase activity"/>
    <property type="evidence" value="ECO:0007669"/>
    <property type="project" value="InterPro"/>
</dbReference>
<keyword evidence="2" id="KW-0732">Signal</keyword>
<dbReference type="PANTHER" id="PTHR10795">
    <property type="entry name" value="PROPROTEIN CONVERTASE SUBTILISIN/KEXIN"/>
    <property type="match status" value="1"/>
</dbReference>
<evidence type="ECO:0000256" key="3">
    <source>
        <dbReference type="PROSITE-ProRule" id="PRU01240"/>
    </source>
</evidence>
<dbReference type="EMBL" id="JBBNAF010000010">
    <property type="protein sequence ID" value="KAK9107403.1"/>
    <property type="molecule type" value="Genomic_DNA"/>
</dbReference>
<dbReference type="Gene3D" id="3.40.50.200">
    <property type="entry name" value="Peptidase S8/S53 domain"/>
    <property type="match status" value="2"/>
</dbReference>
<comment type="caution">
    <text evidence="3">Lacks conserved residue(s) required for the propagation of feature annotation.</text>
</comment>
<proteinExistence type="inferred from homology"/>
<dbReference type="Pfam" id="PF00082">
    <property type="entry name" value="Peptidase_S8"/>
    <property type="match status" value="1"/>
</dbReference>
<gene>
    <name evidence="5" type="ORF">Syun_023414</name>
</gene>
<evidence type="ECO:0000313" key="6">
    <source>
        <dbReference type="Proteomes" id="UP001420932"/>
    </source>
</evidence>
<protein>
    <recommendedName>
        <fullName evidence="4">Peptidase S8/S53 domain-containing protein</fullName>
    </recommendedName>
</protein>
<comment type="caution">
    <text evidence="5">The sequence shown here is derived from an EMBL/GenBank/DDBJ whole genome shotgun (WGS) entry which is preliminary data.</text>
</comment>
<dbReference type="GO" id="GO:0006508">
    <property type="term" value="P:proteolysis"/>
    <property type="evidence" value="ECO:0007669"/>
    <property type="project" value="InterPro"/>
</dbReference>
<dbReference type="Gene3D" id="3.50.30.30">
    <property type="match status" value="1"/>
</dbReference>
<dbReference type="InterPro" id="IPR045051">
    <property type="entry name" value="SBT"/>
</dbReference>
<name>A0AAP0FGQ1_9MAGN</name>
<evidence type="ECO:0000259" key="4">
    <source>
        <dbReference type="Pfam" id="PF00082"/>
    </source>
</evidence>
<dbReference type="InterPro" id="IPR036852">
    <property type="entry name" value="Peptidase_S8/S53_dom_sf"/>
</dbReference>
<dbReference type="Proteomes" id="UP001420932">
    <property type="component" value="Unassembled WGS sequence"/>
</dbReference>
<evidence type="ECO:0000256" key="2">
    <source>
        <dbReference type="ARBA" id="ARBA00022729"/>
    </source>
</evidence>
<reference evidence="5 6" key="1">
    <citation type="submission" date="2024-01" db="EMBL/GenBank/DDBJ databases">
        <title>Genome assemblies of Stephania.</title>
        <authorList>
            <person name="Yang L."/>
        </authorList>
    </citation>
    <scope>NUCLEOTIDE SEQUENCE [LARGE SCALE GENOMIC DNA]</scope>
    <source>
        <strain evidence="5">YNDBR</strain>
        <tissue evidence="5">Leaf</tissue>
    </source>
</reference>
<keyword evidence="6" id="KW-1185">Reference proteome</keyword>
<sequence>MVATADATIPAYALTYHRAQHSTAMNKVVFKNDANESSASDTLAALDQAIKDGVNLMSLSLGLDEIIYFHNLISLGAFVAMEKGIFVACSTRNNGLGTYSIYNGDPWITRVGAGNINRDYVALVTLGECIASLKGKLVYPEKLFISSVPIYYGQDDDNKEIRDLQSLLDPEIVLCTFTNDSSLHDQQIEVSRVGAAGAIFAIDTPQSLVPKESSFPFVAISPNDGKKVKDNNLLSSNYVLLSGTSMSSPRLVDIAALVKSAHRDWNPATIRSAIMTTTDVADHINGVITDMASGKPGSLLDYKAKHVNTNKALDPGYIMIYRLAITSTSYAR</sequence>
<evidence type="ECO:0000256" key="1">
    <source>
        <dbReference type="ARBA" id="ARBA00011073"/>
    </source>
</evidence>
<organism evidence="5 6">
    <name type="scientific">Stephania yunnanensis</name>
    <dbReference type="NCBI Taxonomy" id="152371"/>
    <lineage>
        <taxon>Eukaryota</taxon>
        <taxon>Viridiplantae</taxon>
        <taxon>Streptophyta</taxon>
        <taxon>Embryophyta</taxon>
        <taxon>Tracheophyta</taxon>
        <taxon>Spermatophyta</taxon>
        <taxon>Magnoliopsida</taxon>
        <taxon>Ranunculales</taxon>
        <taxon>Menispermaceae</taxon>
        <taxon>Menispermoideae</taxon>
        <taxon>Cissampelideae</taxon>
        <taxon>Stephania</taxon>
    </lineage>
</organism>
<dbReference type="InterPro" id="IPR000209">
    <property type="entry name" value="Peptidase_S8/S53_dom"/>
</dbReference>
<evidence type="ECO:0000313" key="5">
    <source>
        <dbReference type="EMBL" id="KAK9107403.1"/>
    </source>
</evidence>
<dbReference type="SUPFAM" id="SSF52743">
    <property type="entry name" value="Subtilisin-like"/>
    <property type="match status" value="1"/>
</dbReference>